<evidence type="ECO:0000259" key="1">
    <source>
        <dbReference type="Pfam" id="PF04310"/>
    </source>
</evidence>
<dbReference type="GO" id="GO:0005524">
    <property type="term" value="F:ATP binding"/>
    <property type="evidence" value="ECO:0007669"/>
    <property type="project" value="InterPro"/>
</dbReference>
<dbReference type="GO" id="GO:0009295">
    <property type="term" value="C:nucleoid"/>
    <property type="evidence" value="ECO:0007669"/>
    <property type="project" value="InterPro"/>
</dbReference>
<proteinExistence type="predicted"/>
<keyword evidence="3" id="KW-1185">Reference proteome</keyword>
<dbReference type="EMBL" id="JACXAA010000007">
    <property type="protein sequence ID" value="MBD2755185.1"/>
    <property type="molecule type" value="Genomic_DNA"/>
</dbReference>
<dbReference type="AlphaFoldDB" id="A0A927GF15"/>
<comment type="caution">
    <text evidence="2">The sequence shown here is derived from an EMBL/GenBank/DDBJ whole genome shotgun (WGS) entry which is preliminary data.</text>
</comment>
<feature type="domain" description="MukB N-terminal" evidence="1">
    <location>
        <begin position="10"/>
        <end position="204"/>
    </location>
</feature>
<dbReference type="GO" id="GO:0003677">
    <property type="term" value="F:DNA binding"/>
    <property type="evidence" value="ECO:0007669"/>
    <property type="project" value="InterPro"/>
</dbReference>
<dbReference type="GO" id="GO:0030261">
    <property type="term" value="P:chromosome condensation"/>
    <property type="evidence" value="ECO:0007669"/>
    <property type="project" value="InterPro"/>
</dbReference>
<protein>
    <recommendedName>
        <fullName evidence="1">MukB N-terminal domain-containing protein</fullName>
    </recommendedName>
</protein>
<dbReference type="Pfam" id="PF04310">
    <property type="entry name" value="MukB"/>
    <property type="match status" value="1"/>
</dbReference>
<organism evidence="2 3">
    <name type="scientific">Spirosoma validum</name>
    <dbReference type="NCBI Taxonomy" id="2771355"/>
    <lineage>
        <taxon>Bacteria</taxon>
        <taxon>Pseudomonadati</taxon>
        <taxon>Bacteroidota</taxon>
        <taxon>Cytophagia</taxon>
        <taxon>Cytophagales</taxon>
        <taxon>Cytophagaceae</taxon>
        <taxon>Spirosoma</taxon>
    </lineage>
</organism>
<gene>
    <name evidence="2" type="ORF">IC230_19950</name>
</gene>
<reference evidence="2" key="1">
    <citation type="submission" date="2020-09" db="EMBL/GenBank/DDBJ databases">
        <authorList>
            <person name="Kim M.K."/>
        </authorList>
    </citation>
    <scope>NUCLEOTIDE SEQUENCE</scope>
    <source>
        <strain evidence="2">BT704</strain>
    </source>
</reference>
<dbReference type="Proteomes" id="UP000653797">
    <property type="component" value="Unassembled WGS sequence"/>
</dbReference>
<accession>A0A927GF15</accession>
<dbReference type="RefSeq" id="WP_191040799.1">
    <property type="nucleotide sequence ID" value="NZ_JACXAA010000007.1"/>
</dbReference>
<name>A0A927GF15_9BACT</name>
<dbReference type="InterPro" id="IPR007406">
    <property type="entry name" value="MukB_N_dom"/>
</dbReference>
<evidence type="ECO:0000313" key="2">
    <source>
        <dbReference type="EMBL" id="MBD2755185.1"/>
    </source>
</evidence>
<evidence type="ECO:0000313" key="3">
    <source>
        <dbReference type="Proteomes" id="UP000653797"/>
    </source>
</evidence>
<dbReference type="Gene3D" id="3.40.1140.10">
    <property type="match status" value="1"/>
</dbReference>
<dbReference type="GO" id="GO:0007059">
    <property type="term" value="P:chromosome segregation"/>
    <property type="evidence" value="ECO:0007669"/>
    <property type="project" value="InterPro"/>
</dbReference>
<sequence length="1055" mass="121006">MEKIYPKIHMLSTIGVRKHYHQDYMLHENRTDFAGRNGIGKSIIADLIQLIFVQDRSLIRFGTDGVKKGSRTIEKIPYLHHQAYAYLTIEVDRNQFIVVGVCIPNDTKIPLKPFVITNQSDINKATIKDISFSRDRLVKSNHLLVDDSVVAIPDLAIHVRNKLRLALTRLDVRQYHHFLKRFNLLPVNLTVDSNLKALARVIQSFSRAKDFDPTDPKNLKNFLFDEIGDDHTKEFRQYQADLADQLKRYKDLNQISEEITSNQRRLRTLKDVETTLLQAELNWHRVNVTKCAFEVERKEQDLQILTVIVEGQKEKLQQSIKKVDRLVSQLIPTATSLTNQAYNIQRVLDQCSGLLNEYGKLDIDEKALQILNLPDLTPYLPNTIAEPEVLTIESLCIKIEELKFLLAEFQSLQAIENKVKDQELLLQTWLDETNKYIDEVVNSLKIVDQIKESGLFAEVIKRGTPLNADQETVLFHLLGQGWTTVKHTGKGAKYISHLAALDTNSIENEPDLVDSFWYVAGHLNELISRRSDPQLLDDVDRMQVAQKIIKDDFTKRLATLKNKKDAIESARNGKSFDPLQLPSAIDPRLVSQHQLTQIELSIKQAQSISGRLNTISLSKEKLNKNLQAKLSAYFVSVSVTQIPSLLEKWDKIYANRASRLNCLTDCKNSYNTETLTLRATLPQKQKELAQLQIDIQYSKDVLDKSVKDHDNFIEKLRDQHPEILAHNTNVTLNYDSVEENFLRTTKKYHDEYTLLASLYCTQDSPYYNAQIDEQVREGIYSFKILEAALLLGVGLLEDVETHLLLLNKQRMDCRRTIYDQIKNLFSKTINRYESCQEAVRALNMFFSSKKVSNRFYFDVQFVKERLSNGQFMIEWINALNKEKDSVFESNELNLGKTVDQFIEDFYQQITKETQSKSVQDLLDPKSYFNLSIRLLDDNKNEVSGSTGESYTSIILLGIGRLSVISQNGEGIKFVLLEETANIDKDNFALVMSIAAEFGYQIITMTPEPYGIGSSDEWYLHQLIPGNADPDINHPEVASYFRKAGHQSVLQTSEPS</sequence>